<evidence type="ECO:0000313" key="3">
    <source>
        <dbReference type="EMBL" id="ABG51349.1"/>
    </source>
</evidence>
<dbReference type="Pfam" id="PF13401">
    <property type="entry name" value="AAA_22"/>
    <property type="match status" value="1"/>
</dbReference>
<sequence>MYDLFAIISQNTNIFQSMDIKEVLKLVEELIYDHTGENLDYLPKTILQGTLEGQTYKKISEETYASETHVRYIGAKLWKTLSEILGENITKANFRTILENTNIYNFVPVVCRDNATNNINICPSNPHASAIKTNSEQTPTQHIIDLDKAPEIINFYGRTEEISTMTKWIVSDRLRVISLLGISGIGKTTLSLRLIQQINGLENQTPTFNYIIYRTLRFSPTLTTTLTNLLQIFAPETEVSHNIDILLSQLQKYLAKYSCWIIFDDVHKLFTPGKLAGQYKSGYANYRDFFQLFATVSHQSCLLLISREKIAEIFKLETENYPVETLILGSLGASSKAICQRHKLVNQESWEKLINNYQGNPQWLDITATIIQELFRGKVAEFMEYKTLILPEALQAELEQQLQNLSPLEIRMMKQIANQSQPISIAEISRQSQLSIQENINLIQSLKKRLLLYGQLENNLTVFTLNSIWNQYLKNKN</sequence>
<gene>
    <name evidence="3" type="ordered locus">Tery_2114</name>
</gene>
<dbReference type="Gene3D" id="3.40.50.300">
    <property type="entry name" value="P-loop containing nucleotide triphosphate hydrolases"/>
    <property type="match status" value="1"/>
</dbReference>
<dbReference type="EMBL" id="CP000393">
    <property type="protein sequence ID" value="ABG51349.1"/>
    <property type="molecule type" value="Genomic_DNA"/>
</dbReference>
<feature type="domain" description="vWA-MoxR associated protein N-terminal HTH" evidence="2">
    <location>
        <begin position="18"/>
        <end position="100"/>
    </location>
</feature>
<name>Q113H5_TRIEI</name>
<dbReference type="HOGENOM" id="CLU_025923_0_0_3"/>
<dbReference type="InterPro" id="IPR058651">
    <property type="entry name" value="HTH_VMAP-M9"/>
</dbReference>
<dbReference type="AlphaFoldDB" id="Q113H5"/>
<feature type="domain" description="ORC1/DEAH AAA+ ATPase" evidence="1">
    <location>
        <begin position="175"/>
        <end position="274"/>
    </location>
</feature>
<dbReference type="SUPFAM" id="SSF52540">
    <property type="entry name" value="P-loop containing nucleoside triphosphate hydrolases"/>
    <property type="match status" value="1"/>
</dbReference>
<dbReference type="InterPro" id="IPR049945">
    <property type="entry name" value="AAA_22"/>
</dbReference>
<dbReference type="STRING" id="203124.Tery_2114"/>
<dbReference type="KEGG" id="ter:Tery_2114"/>
<protein>
    <submittedName>
        <fullName evidence="3">WD-repeat protein</fullName>
    </submittedName>
</protein>
<evidence type="ECO:0000259" key="2">
    <source>
        <dbReference type="Pfam" id="PF26355"/>
    </source>
</evidence>
<evidence type="ECO:0000259" key="1">
    <source>
        <dbReference type="Pfam" id="PF13401"/>
    </source>
</evidence>
<organism evidence="3">
    <name type="scientific">Trichodesmium erythraeum (strain IMS101)</name>
    <dbReference type="NCBI Taxonomy" id="203124"/>
    <lineage>
        <taxon>Bacteria</taxon>
        <taxon>Bacillati</taxon>
        <taxon>Cyanobacteriota</taxon>
        <taxon>Cyanophyceae</taxon>
        <taxon>Oscillatoriophycideae</taxon>
        <taxon>Oscillatoriales</taxon>
        <taxon>Microcoleaceae</taxon>
        <taxon>Trichodesmium</taxon>
    </lineage>
</organism>
<accession>Q113H5</accession>
<dbReference type="InterPro" id="IPR027417">
    <property type="entry name" value="P-loop_NTPase"/>
</dbReference>
<dbReference type="eggNOG" id="COG1672">
    <property type="taxonomic scope" value="Bacteria"/>
</dbReference>
<proteinExistence type="predicted"/>
<dbReference type="Pfam" id="PF26355">
    <property type="entry name" value="HTH_VMAP-M9"/>
    <property type="match status" value="1"/>
</dbReference>
<dbReference type="GO" id="GO:0016887">
    <property type="term" value="F:ATP hydrolysis activity"/>
    <property type="evidence" value="ECO:0007669"/>
    <property type="project" value="InterPro"/>
</dbReference>
<reference evidence="3" key="1">
    <citation type="submission" date="2006-06" db="EMBL/GenBank/DDBJ databases">
        <title>Complete sequence of Trichodesmium erythraeum IMS101.</title>
        <authorList>
            <consortium name="US DOE Joint Genome Institute"/>
            <person name="Copeland A."/>
            <person name="Lucas S."/>
            <person name="Lapidus A."/>
            <person name="Barry K."/>
            <person name="Detter J.C."/>
            <person name="Glavina del Rio T."/>
            <person name="Hammon N."/>
            <person name="Israni S."/>
            <person name="Dalin E."/>
            <person name="Tice H."/>
            <person name="Pitluck S."/>
            <person name="Kiss H."/>
            <person name="Munk A.C."/>
            <person name="Brettin T."/>
            <person name="Bruce D."/>
            <person name="Han C."/>
            <person name="Tapia R."/>
            <person name="Gilna P."/>
            <person name="Schmutz J."/>
            <person name="Larimer F."/>
            <person name="Land M."/>
            <person name="Hauser L."/>
            <person name="Kyrpides N."/>
            <person name="Kim E."/>
            <person name="Richardson P."/>
        </authorList>
    </citation>
    <scope>NUCLEOTIDE SEQUENCE [LARGE SCALE GENOMIC DNA]</scope>
    <source>
        <strain evidence="3">IMS101</strain>
    </source>
</reference>